<dbReference type="EMBL" id="QXQB01000001">
    <property type="protein sequence ID" value="RJX40942.1"/>
    <property type="molecule type" value="Genomic_DNA"/>
</dbReference>
<dbReference type="Proteomes" id="UP000267798">
    <property type="component" value="Unassembled WGS sequence"/>
</dbReference>
<name>A0A3A6PGM6_9BACL</name>
<dbReference type="CDD" id="cd12797">
    <property type="entry name" value="M23_peptidase"/>
    <property type="match status" value="1"/>
</dbReference>
<dbReference type="RefSeq" id="WP_120106970.1">
    <property type="nucleotide sequence ID" value="NZ_QXQB01000001.1"/>
</dbReference>
<keyword evidence="4" id="KW-1185">Reference proteome</keyword>
<dbReference type="InterPro" id="IPR016047">
    <property type="entry name" value="M23ase_b-sheet_dom"/>
</dbReference>
<comment type="caution">
    <text evidence="3">The sequence shown here is derived from an EMBL/GenBank/DDBJ whole genome shotgun (WGS) entry which is preliminary data.</text>
</comment>
<feature type="domain" description="M23ase beta-sheet core" evidence="2">
    <location>
        <begin position="111"/>
        <end position="212"/>
    </location>
</feature>
<organism evidence="3 4">
    <name type="scientific">Paenibacillus pinisoli</name>
    <dbReference type="NCBI Taxonomy" id="1276110"/>
    <lineage>
        <taxon>Bacteria</taxon>
        <taxon>Bacillati</taxon>
        <taxon>Bacillota</taxon>
        <taxon>Bacilli</taxon>
        <taxon>Bacillales</taxon>
        <taxon>Paenibacillaceae</taxon>
        <taxon>Paenibacillus</taxon>
    </lineage>
</organism>
<dbReference type="Gene3D" id="2.70.70.10">
    <property type="entry name" value="Glucose Permease (Domain IIA)"/>
    <property type="match status" value="1"/>
</dbReference>
<sequence length="373" mass="41666">MSAIDKSLEVLEKVQKARRLYKGITLLFSSSTLLIALAVIIVVLLLIILLIPFIIFGEEEKMRYDPSMARWGWMEPKFIDTDGSAYVWPVPTISRITSYFGNRDIGEGAENHKGIDIADGAANTELVPIYAMAAGKIIDAGPAVGYGQVVIVEHENELLSVYGHLDWRMEVKVGDTVEKGQRIGRIGAGRVGRSTGPHLHFEIRLLGVKVNPLDYVKPPSAERYMPLELSYRPMRVDVTLKYLKSRNSALATESILQMIDRAGKEHNVDPHFLVAITGQEQSFVPANKKHADLIARNPWNVFGCWCSGKGAQLTTEESALIAAKTIVKLSQSRPAHVDPVYWLVSRDNPHGYYAEHTGWWIGVKKFYKAILEE</sequence>
<keyword evidence="1" id="KW-0812">Transmembrane</keyword>
<dbReference type="InterPro" id="IPR050570">
    <property type="entry name" value="Cell_wall_metabolism_enzyme"/>
</dbReference>
<keyword evidence="1" id="KW-0472">Membrane</keyword>
<dbReference type="InterPro" id="IPR011055">
    <property type="entry name" value="Dup_hybrid_motif"/>
</dbReference>
<evidence type="ECO:0000313" key="4">
    <source>
        <dbReference type="Proteomes" id="UP000267798"/>
    </source>
</evidence>
<keyword evidence="1" id="KW-1133">Transmembrane helix</keyword>
<proteinExistence type="predicted"/>
<evidence type="ECO:0000259" key="2">
    <source>
        <dbReference type="Pfam" id="PF01551"/>
    </source>
</evidence>
<accession>A0A3A6PGM6</accession>
<feature type="transmembrane region" description="Helical" evidence="1">
    <location>
        <begin position="33"/>
        <end position="56"/>
    </location>
</feature>
<dbReference type="PANTHER" id="PTHR21666:SF270">
    <property type="entry name" value="MUREIN HYDROLASE ACTIVATOR ENVC"/>
    <property type="match status" value="1"/>
</dbReference>
<dbReference type="GO" id="GO:0004222">
    <property type="term" value="F:metalloendopeptidase activity"/>
    <property type="evidence" value="ECO:0007669"/>
    <property type="project" value="TreeGrafter"/>
</dbReference>
<reference evidence="3 4" key="1">
    <citation type="submission" date="2018-09" db="EMBL/GenBank/DDBJ databases">
        <title>Paenibacillus aracenensis nov. sp. isolated from a cave in southern Spain.</title>
        <authorList>
            <person name="Jurado V."/>
            <person name="Gutierrez-Patricio S."/>
            <person name="Gonzalez-Pimentel J.L."/>
            <person name="Miller A.Z."/>
            <person name="Laiz L."/>
            <person name="Saiz-Jimenez C."/>
        </authorList>
    </citation>
    <scope>NUCLEOTIDE SEQUENCE [LARGE SCALE GENOMIC DNA]</scope>
    <source>
        <strain evidence="3 4">JCM 19203</strain>
    </source>
</reference>
<gene>
    <name evidence="3" type="ORF">D3P09_02685</name>
</gene>
<dbReference type="SUPFAM" id="SSF51261">
    <property type="entry name" value="Duplicated hybrid motif"/>
    <property type="match status" value="1"/>
</dbReference>
<dbReference type="AlphaFoldDB" id="A0A3A6PGM6"/>
<dbReference type="Pfam" id="PF01551">
    <property type="entry name" value="Peptidase_M23"/>
    <property type="match status" value="1"/>
</dbReference>
<evidence type="ECO:0000313" key="3">
    <source>
        <dbReference type="EMBL" id="RJX40942.1"/>
    </source>
</evidence>
<dbReference type="PANTHER" id="PTHR21666">
    <property type="entry name" value="PEPTIDASE-RELATED"/>
    <property type="match status" value="1"/>
</dbReference>
<dbReference type="OrthoDB" id="9805070at2"/>
<protein>
    <submittedName>
        <fullName evidence="3">M23 family peptidase</fullName>
    </submittedName>
</protein>
<evidence type="ECO:0000256" key="1">
    <source>
        <dbReference type="SAM" id="Phobius"/>
    </source>
</evidence>